<dbReference type="KEGG" id="pseg:D3H65_26850"/>
<keyword evidence="4" id="KW-1185">Reference proteome</keyword>
<evidence type="ECO:0000313" key="4">
    <source>
        <dbReference type="Proteomes" id="UP000263900"/>
    </source>
</evidence>
<dbReference type="Proteomes" id="UP000263900">
    <property type="component" value="Chromosome"/>
</dbReference>
<protein>
    <submittedName>
        <fullName evidence="3">DUF1311 domain-containing protein</fullName>
    </submittedName>
</protein>
<sequence length="132" mass="15212">MIRVFFSLILCCTSILCVAQSQVDMNLDAKKKFQAADKELNATYQQILKDYSKDPVFIANFKKAQKLWVQFRDAEMKAKYPDREPGYYGSVQPMCWSMYLTELTIERTTKLKVWTTGIEEGDVCAGTVKTKK</sequence>
<dbReference type="AlphaFoldDB" id="A0A3B7MZZ5"/>
<keyword evidence="1" id="KW-0732">Signal</keyword>
<accession>A0A3B7MZZ5</accession>
<organism evidence="3 4">
    <name type="scientific">Paraflavitalea soli</name>
    <dbReference type="NCBI Taxonomy" id="2315862"/>
    <lineage>
        <taxon>Bacteria</taxon>
        <taxon>Pseudomonadati</taxon>
        <taxon>Bacteroidota</taxon>
        <taxon>Chitinophagia</taxon>
        <taxon>Chitinophagales</taxon>
        <taxon>Chitinophagaceae</taxon>
        <taxon>Paraflavitalea</taxon>
    </lineage>
</organism>
<dbReference type="InterPro" id="IPR009739">
    <property type="entry name" value="LprI-like_N"/>
</dbReference>
<evidence type="ECO:0000259" key="2">
    <source>
        <dbReference type="Pfam" id="PF07007"/>
    </source>
</evidence>
<dbReference type="OrthoDB" id="7340239at2"/>
<reference evidence="3 4" key="1">
    <citation type="submission" date="2018-09" db="EMBL/GenBank/DDBJ databases">
        <title>Genome sequencing of strain 6GH32-13.</title>
        <authorList>
            <person name="Weon H.-Y."/>
            <person name="Heo J."/>
            <person name="Kwon S.-W."/>
        </authorList>
    </citation>
    <scope>NUCLEOTIDE SEQUENCE [LARGE SCALE GENOMIC DNA]</scope>
    <source>
        <strain evidence="3 4">5GH32-13</strain>
    </source>
</reference>
<dbReference type="Gene3D" id="1.20.1270.180">
    <property type="match status" value="1"/>
</dbReference>
<dbReference type="Pfam" id="PF07007">
    <property type="entry name" value="LprI"/>
    <property type="match status" value="1"/>
</dbReference>
<gene>
    <name evidence="3" type="ORF">D3H65_26850</name>
</gene>
<feature type="signal peptide" evidence="1">
    <location>
        <begin position="1"/>
        <end position="19"/>
    </location>
</feature>
<dbReference type="EMBL" id="CP032157">
    <property type="protein sequence ID" value="AXY78799.1"/>
    <property type="molecule type" value="Genomic_DNA"/>
</dbReference>
<evidence type="ECO:0000256" key="1">
    <source>
        <dbReference type="SAM" id="SignalP"/>
    </source>
</evidence>
<evidence type="ECO:0000313" key="3">
    <source>
        <dbReference type="EMBL" id="AXY78799.1"/>
    </source>
</evidence>
<name>A0A3B7MZZ5_9BACT</name>
<proteinExistence type="predicted"/>
<dbReference type="RefSeq" id="WP_119054675.1">
    <property type="nucleotide sequence ID" value="NZ_CP032157.1"/>
</dbReference>
<feature type="chain" id="PRO_5017552010" evidence="1">
    <location>
        <begin position="20"/>
        <end position="132"/>
    </location>
</feature>
<feature type="domain" description="Lysozyme inhibitor LprI-like N-terminal" evidence="2">
    <location>
        <begin position="19"/>
        <end position="111"/>
    </location>
</feature>